<keyword evidence="1" id="KW-0378">Hydrolase</keyword>
<protein>
    <submittedName>
        <fullName evidence="1">Endonuclease VII</fullName>
    </submittedName>
</protein>
<organism evidence="1 2">
    <name type="scientific">Gloeothece verrucosa (strain PCC 7822)</name>
    <name type="common">Cyanothece sp. (strain PCC 7822)</name>
    <dbReference type="NCBI Taxonomy" id="497965"/>
    <lineage>
        <taxon>Bacteria</taxon>
        <taxon>Bacillati</taxon>
        <taxon>Cyanobacteriota</taxon>
        <taxon>Cyanophyceae</taxon>
        <taxon>Oscillatoriophycideae</taxon>
        <taxon>Chroococcales</taxon>
        <taxon>Aphanothecaceae</taxon>
        <taxon>Gloeothece</taxon>
        <taxon>Gloeothece verrucosa</taxon>
    </lineage>
</organism>
<dbReference type="AlphaFoldDB" id="E0UKH2"/>
<reference evidence="2" key="1">
    <citation type="journal article" date="2011" name="MBio">
        <title>Novel metabolic attributes of the genus Cyanothece, comprising a group of unicellular nitrogen-fixing Cyanobacteria.</title>
        <authorList>
            <person name="Bandyopadhyay A."/>
            <person name="Elvitigala T."/>
            <person name="Welsh E."/>
            <person name="Stockel J."/>
            <person name="Liberton M."/>
            <person name="Min H."/>
            <person name="Sherman L.A."/>
            <person name="Pakrasi H.B."/>
        </authorList>
    </citation>
    <scope>NUCLEOTIDE SEQUENCE [LARGE SCALE GENOMIC DNA]</scope>
    <source>
        <strain evidence="2">PCC 7822</strain>
    </source>
</reference>
<dbReference type="HOGENOM" id="CLU_2057497_0_0_3"/>
<dbReference type="KEGG" id="cyj:Cyan7822_5170"/>
<sequence length="119" mass="13450">MPHSNKPRRIPEGFKWCSRCQSVLSIADFGSNKSNADALNDYCRPCANEASRLSKQKKNTTEPSLTDEPLLKRCCTCRETKPTSEFYKSSRSADGLRPECRTCGMEATRRSLQKRQAAE</sequence>
<dbReference type="OrthoDB" id="581550at2"/>
<keyword evidence="1" id="KW-0255">Endonuclease</keyword>
<dbReference type="EMBL" id="CP002198">
    <property type="protein sequence ID" value="ADN17053.1"/>
    <property type="molecule type" value="Genomic_DNA"/>
</dbReference>
<proteinExistence type="predicted"/>
<dbReference type="eggNOG" id="ENOG503398W">
    <property type="taxonomic scope" value="Bacteria"/>
</dbReference>
<dbReference type="Proteomes" id="UP000008206">
    <property type="component" value="Chromosome"/>
</dbReference>
<gene>
    <name evidence="1" type="ordered locus">Cyan7822_5170</name>
</gene>
<keyword evidence="1" id="KW-0540">Nuclease</keyword>
<accession>E0UKH2</accession>
<dbReference type="RefSeq" id="WP_013325091.1">
    <property type="nucleotide sequence ID" value="NC_014501.1"/>
</dbReference>
<evidence type="ECO:0000313" key="2">
    <source>
        <dbReference type="Proteomes" id="UP000008206"/>
    </source>
</evidence>
<evidence type="ECO:0000313" key="1">
    <source>
        <dbReference type="EMBL" id="ADN17053.1"/>
    </source>
</evidence>
<name>E0UKH2_GLOV7</name>
<dbReference type="GO" id="GO:0004519">
    <property type="term" value="F:endonuclease activity"/>
    <property type="evidence" value="ECO:0007669"/>
    <property type="project" value="UniProtKB-KW"/>
</dbReference>
<keyword evidence="2" id="KW-1185">Reference proteome</keyword>